<evidence type="ECO:0000256" key="1">
    <source>
        <dbReference type="SAM" id="Coils"/>
    </source>
</evidence>
<evidence type="ECO:0000256" key="2">
    <source>
        <dbReference type="SAM" id="Phobius"/>
    </source>
</evidence>
<dbReference type="RefSeq" id="WP_036835472.1">
    <property type="nucleotide sequence ID" value="NZ_AVPG01000022.1"/>
</dbReference>
<evidence type="ECO:0000313" key="3">
    <source>
        <dbReference type="EMBL" id="KGX85488.1"/>
    </source>
</evidence>
<gene>
    <name evidence="3" type="ORF">N784_09040</name>
</gene>
<proteinExistence type="predicted"/>
<dbReference type="eggNOG" id="COG2919">
    <property type="taxonomic scope" value="Bacteria"/>
</dbReference>
<protein>
    <submittedName>
        <fullName evidence="3">Cell division protein</fullName>
    </submittedName>
</protein>
<dbReference type="STRING" id="1385512.N784_09040"/>
<organism evidence="3 4">
    <name type="scientific">Pontibacillus litoralis JSM 072002</name>
    <dbReference type="NCBI Taxonomy" id="1385512"/>
    <lineage>
        <taxon>Bacteria</taxon>
        <taxon>Bacillati</taxon>
        <taxon>Bacillota</taxon>
        <taxon>Bacilli</taxon>
        <taxon>Bacillales</taxon>
        <taxon>Bacillaceae</taxon>
        <taxon>Pontibacillus</taxon>
    </lineage>
</organism>
<dbReference type="AlphaFoldDB" id="A0A0A5G302"/>
<keyword evidence="2" id="KW-0812">Transmembrane</keyword>
<dbReference type="InterPro" id="IPR039076">
    <property type="entry name" value="DivIC"/>
</dbReference>
<keyword evidence="3" id="KW-0131">Cell cycle</keyword>
<evidence type="ECO:0000313" key="4">
    <source>
        <dbReference type="Proteomes" id="UP000030401"/>
    </source>
</evidence>
<dbReference type="Proteomes" id="UP000030401">
    <property type="component" value="Unassembled WGS sequence"/>
</dbReference>
<name>A0A0A5G302_9BACI</name>
<dbReference type="InterPro" id="IPR007060">
    <property type="entry name" value="FtsL/DivIC"/>
</dbReference>
<sequence length="126" mass="15321">MKGSRKRVTKIDSGYMKQYDAYVERQQRKKKRLVRRLVLFTIVAFLLFGGLLAYHINQRNLYAEKQKKYEELQKEMEQLEQQEEDLRDEIKLLKDDEYVLQIARKNYFFSKEGEIIFKLPEDTPSY</sequence>
<dbReference type="Pfam" id="PF04977">
    <property type="entry name" value="DivIC"/>
    <property type="match status" value="1"/>
</dbReference>
<dbReference type="PANTHER" id="PTHR40027">
    <property type="entry name" value="CELL DIVISION PROTEIN DIVIC"/>
    <property type="match status" value="1"/>
</dbReference>
<dbReference type="GO" id="GO:0051301">
    <property type="term" value="P:cell division"/>
    <property type="evidence" value="ECO:0007669"/>
    <property type="project" value="UniProtKB-KW"/>
</dbReference>
<dbReference type="PANTHER" id="PTHR40027:SF1">
    <property type="entry name" value="CELL DIVISION PROTEIN DIVIC"/>
    <property type="match status" value="1"/>
</dbReference>
<feature type="coiled-coil region" evidence="1">
    <location>
        <begin position="55"/>
        <end position="96"/>
    </location>
</feature>
<keyword evidence="2" id="KW-1133">Transmembrane helix</keyword>
<accession>A0A0A5G302</accession>
<feature type="transmembrane region" description="Helical" evidence="2">
    <location>
        <begin position="37"/>
        <end position="56"/>
    </location>
</feature>
<comment type="caution">
    <text evidence="3">The sequence shown here is derived from an EMBL/GenBank/DDBJ whole genome shotgun (WGS) entry which is preliminary data.</text>
</comment>
<keyword evidence="3" id="KW-0132">Cell division</keyword>
<dbReference type="OrthoDB" id="2991180at2"/>
<keyword evidence="4" id="KW-1185">Reference proteome</keyword>
<keyword evidence="1" id="KW-0175">Coiled coil</keyword>
<dbReference type="EMBL" id="AVPG01000022">
    <property type="protein sequence ID" value="KGX85488.1"/>
    <property type="molecule type" value="Genomic_DNA"/>
</dbReference>
<keyword evidence="2" id="KW-0472">Membrane</keyword>
<reference evidence="3 4" key="1">
    <citation type="submission" date="2013-08" db="EMBL/GenBank/DDBJ databases">
        <authorList>
            <person name="Huang J."/>
            <person name="Wang G."/>
        </authorList>
    </citation>
    <scope>NUCLEOTIDE SEQUENCE [LARGE SCALE GENOMIC DNA]</scope>
    <source>
        <strain evidence="3 4">JSM 072002</strain>
    </source>
</reference>